<comment type="caution">
    <text evidence="8">The sequence shown here is derived from an EMBL/GenBank/DDBJ whole genome shotgun (WGS) entry which is preliminary data.</text>
</comment>
<reference evidence="9" key="1">
    <citation type="journal article" date="2019" name="Int. J. Syst. Evol. Microbiol.">
        <title>The Global Catalogue of Microorganisms (GCM) 10K type strain sequencing project: providing services to taxonomists for standard genome sequencing and annotation.</title>
        <authorList>
            <consortium name="The Broad Institute Genomics Platform"/>
            <consortium name="The Broad Institute Genome Sequencing Center for Infectious Disease"/>
            <person name="Wu L."/>
            <person name="Ma J."/>
        </authorList>
    </citation>
    <scope>NUCLEOTIDE SEQUENCE [LARGE SCALE GENOMIC DNA]</scope>
    <source>
        <strain evidence="9">JCM 14307</strain>
    </source>
</reference>
<dbReference type="SUPFAM" id="SSF46894">
    <property type="entry name" value="C-terminal effector domain of the bipartite response regulators"/>
    <property type="match status" value="1"/>
</dbReference>
<name>A0ABP4T246_9ACTN</name>
<keyword evidence="3 6" id="KW-0238">DNA-binding</keyword>
<dbReference type="Gene3D" id="1.25.40.10">
    <property type="entry name" value="Tetratricopeptide repeat domain"/>
    <property type="match status" value="2"/>
</dbReference>
<dbReference type="PROSITE" id="PS50005">
    <property type="entry name" value="TPR"/>
    <property type="match status" value="1"/>
</dbReference>
<feature type="repeat" description="TPR" evidence="5">
    <location>
        <begin position="868"/>
        <end position="901"/>
    </location>
</feature>
<proteinExistence type="inferred from homology"/>
<dbReference type="EMBL" id="BAAANF010000008">
    <property type="protein sequence ID" value="GAA1681065.1"/>
    <property type="molecule type" value="Genomic_DNA"/>
</dbReference>
<dbReference type="PANTHER" id="PTHR35807">
    <property type="entry name" value="TRANSCRIPTIONAL REGULATOR REDD-RELATED"/>
    <property type="match status" value="1"/>
</dbReference>
<dbReference type="InterPro" id="IPR019734">
    <property type="entry name" value="TPR_rpt"/>
</dbReference>
<dbReference type="Gene3D" id="3.40.50.300">
    <property type="entry name" value="P-loop containing nucleotide triphosphate hydrolases"/>
    <property type="match status" value="1"/>
</dbReference>
<dbReference type="InterPro" id="IPR011990">
    <property type="entry name" value="TPR-like_helical_dom_sf"/>
</dbReference>
<dbReference type="InterPro" id="IPR001867">
    <property type="entry name" value="OmpR/PhoB-type_DNA-bd"/>
</dbReference>
<sequence length="966" mass="104968">MSGFGRVRQLRFYTAKMPSRLRIDLLGPLTVRSGAAAISVGPLRQQAMFAVLALNADRVLTPEQLLDLVWDDDPPPTGIKVVPTYVYRIRKSLPDARLERTTAGYVLRLDAGVLDLERFETTVRAAGQHSDPEEALALHEQALALFRGQPLSGLPGQYLAGQRRRIAERREKALGTRIQLQLAAGRHVEAIPELIGLVADHPFDERFAVLLMNALAGSGRQAEALETYQRVRRTLVEQLGIEPGPELRAAQQTLLRIEAPAVPSRNELPYGGAAFAGRAAELAEVVATLRTTAGSAPPVLAIDGMAGIGKTALAVQAGHLLATQYPDGQLFVDLHGHTPGREPLGTEQAVDHLLRGIGVPADQIPGCLGDRLSLWRAKSARLRLLVVLDNAPDAETVRPLLPGASDCAVLVTSRRLLVELDAKRRLGLGLLAMDDAIALLIEIAGPDRHGGDESAVRELAEHCGRLPLALRIAGARLRHRPAWSMQHLNQRLRGRRRLRELDGDSNGVRSAFAVSYEHLPEDQRRMFACLGLFPGKDFDAKAAAALAGIDVPAAEVLLENLVDASLLLAPRPGRYEFHDLLRGYATEVADDAKAVSRLVEHYLAMAGWEDSERPNLLAALEVAEDAATVRFALVLAPYLHDRSRLDELDAVLTIGLAAAVRRQDAVGEARLLFLRGNFGQFRCGPQKGLCDLRRAAELAPEDEPGLRARILGSLGYTQGTLDPSSSHADLLRTSLRLAHLAGDREAVVETLGRLAALAVRQHGFAMALEYYERALELAREIGDERLEPELLNGIAVCRLAADDPLPALEATRTAQRLAAIHELDFSMSYALCHQGEAHRRLGRTKLAVEIHEQALTLAIGNCTHLDEVDARLHLGRSLLSAGRGESAAEQFDLALRLSQDRDHALGIVEALTGLADCAQQPARADRLLRRARDVATEAGYGALATGLEYRLEHRGRGVATRYTPAI</sequence>
<dbReference type="InterPro" id="IPR051677">
    <property type="entry name" value="AfsR-DnrI-RedD_regulator"/>
</dbReference>
<dbReference type="InterPro" id="IPR036388">
    <property type="entry name" value="WH-like_DNA-bd_sf"/>
</dbReference>
<dbReference type="Pfam" id="PF00486">
    <property type="entry name" value="Trans_reg_C"/>
    <property type="match status" value="1"/>
</dbReference>
<dbReference type="Gene3D" id="1.10.10.10">
    <property type="entry name" value="Winged helix-like DNA-binding domain superfamily/Winged helix DNA-binding domain"/>
    <property type="match status" value="2"/>
</dbReference>
<dbReference type="Pfam" id="PF03704">
    <property type="entry name" value="BTAD"/>
    <property type="match status" value="1"/>
</dbReference>
<dbReference type="SMART" id="SM00028">
    <property type="entry name" value="TPR"/>
    <property type="match status" value="4"/>
</dbReference>
<evidence type="ECO:0000256" key="4">
    <source>
        <dbReference type="ARBA" id="ARBA00023163"/>
    </source>
</evidence>
<evidence type="ECO:0000256" key="1">
    <source>
        <dbReference type="ARBA" id="ARBA00005820"/>
    </source>
</evidence>
<keyword evidence="5" id="KW-0802">TPR repeat</keyword>
<evidence type="ECO:0000256" key="5">
    <source>
        <dbReference type="PROSITE-ProRule" id="PRU00339"/>
    </source>
</evidence>
<evidence type="ECO:0000256" key="3">
    <source>
        <dbReference type="ARBA" id="ARBA00023125"/>
    </source>
</evidence>
<keyword evidence="2" id="KW-0805">Transcription regulation</keyword>
<dbReference type="InterPro" id="IPR005158">
    <property type="entry name" value="BTAD"/>
</dbReference>
<feature type="domain" description="OmpR/PhoB-type" evidence="7">
    <location>
        <begin position="12"/>
        <end position="109"/>
    </location>
</feature>
<dbReference type="InterPro" id="IPR027417">
    <property type="entry name" value="P-loop_NTPase"/>
</dbReference>
<evidence type="ECO:0000313" key="9">
    <source>
        <dbReference type="Proteomes" id="UP001500280"/>
    </source>
</evidence>
<dbReference type="SMART" id="SM00862">
    <property type="entry name" value="Trans_reg_C"/>
    <property type="match status" value="1"/>
</dbReference>
<keyword evidence="4" id="KW-0804">Transcription</keyword>
<dbReference type="PANTHER" id="PTHR35807:SF1">
    <property type="entry name" value="TRANSCRIPTIONAL REGULATOR REDD"/>
    <property type="match status" value="1"/>
</dbReference>
<dbReference type="SUPFAM" id="SSF48452">
    <property type="entry name" value="TPR-like"/>
    <property type="match status" value="2"/>
</dbReference>
<feature type="DNA-binding region" description="OmpR/PhoB-type" evidence="6">
    <location>
        <begin position="12"/>
        <end position="109"/>
    </location>
</feature>
<dbReference type="SUPFAM" id="SSF52540">
    <property type="entry name" value="P-loop containing nucleoside triphosphate hydrolases"/>
    <property type="match status" value="1"/>
</dbReference>
<evidence type="ECO:0000256" key="6">
    <source>
        <dbReference type="PROSITE-ProRule" id="PRU01091"/>
    </source>
</evidence>
<protein>
    <submittedName>
        <fullName evidence="8">BTAD domain-containing putative transcriptional regulator</fullName>
    </submittedName>
</protein>
<comment type="similarity">
    <text evidence="1">Belongs to the AfsR/DnrI/RedD regulatory family.</text>
</comment>
<evidence type="ECO:0000259" key="7">
    <source>
        <dbReference type="PROSITE" id="PS51755"/>
    </source>
</evidence>
<keyword evidence="9" id="KW-1185">Reference proteome</keyword>
<dbReference type="PROSITE" id="PS51755">
    <property type="entry name" value="OMPR_PHOB"/>
    <property type="match status" value="1"/>
</dbReference>
<evidence type="ECO:0000256" key="2">
    <source>
        <dbReference type="ARBA" id="ARBA00023015"/>
    </source>
</evidence>
<accession>A0ABP4T246</accession>
<dbReference type="Proteomes" id="UP001500280">
    <property type="component" value="Unassembled WGS sequence"/>
</dbReference>
<dbReference type="PRINTS" id="PR00364">
    <property type="entry name" value="DISEASERSIST"/>
</dbReference>
<dbReference type="InterPro" id="IPR016032">
    <property type="entry name" value="Sig_transdc_resp-reg_C-effctor"/>
</dbReference>
<dbReference type="SMART" id="SM01043">
    <property type="entry name" value="BTAD"/>
    <property type="match status" value="1"/>
</dbReference>
<dbReference type="CDD" id="cd15831">
    <property type="entry name" value="BTAD"/>
    <property type="match status" value="1"/>
</dbReference>
<organism evidence="8 9">
    <name type="scientific">Kribbella yunnanensis</name>
    <dbReference type="NCBI Taxonomy" id="190194"/>
    <lineage>
        <taxon>Bacteria</taxon>
        <taxon>Bacillati</taxon>
        <taxon>Actinomycetota</taxon>
        <taxon>Actinomycetes</taxon>
        <taxon>Propionibacteriales</taxon>
        <taxon>Kribbellaceae</taxon>
        <taxon>Kribbella</taxon>
    </lineage>
</organism>
<gene>
    <name evidence="8" type="ORF">GCM10009745_26580</name>
</gene>
<evidence type="ECO:0000313" key="8">
    <source>
        <dbReference type="EMBL" id="GAA1681065.1"/>
    </source>
</evidence>